<evidence type="ECO:0000313" key="4">
    <source>
        <dbReference type="Proteomes" id="UP000887572"/>
    </source>
</evidence>
<evidence type="ECO:0000313" key="5">
    <source>
        <dbReference type="WBParaSite" id="Gr19_v10_g1358.t1"/>
    </source>
</evidence>
<dbReference type="WBParaSite" id="Gr19_v10_g1358.t1">
    <property type="protein sequence ID" value="Gr19_v10_g1358.t1"/>
    <property type="gene ID" value="Gr19_v10_g1358"/>
</dbReference>
<proteinExistence type="predicted"/>
<feature type="region of interest" description="Disordered" evidence="2">
    <location>
        <begin position="511"/>
        <end position="533"/>
    </location>
</feature>
<dbReference type="GO" id="GO:0019904">
    <property type="term" value="F:protein domain specific binding"/>
    <property type="evidence" value="ECO:0007669"/>
    <property type="project" value="InterPro"/>
</dbReference>
<dbReference type="GO" id="GO:0051049">
    <property type="term" value="P:regulation of transport"/>
    <property type="evidence" value="ECO:0007669"/>
    <property type="project" value="TreeGrafter"/>
</dbReference>
<dbReference type="Proteomes" id="UP000887572">
    <property type="component" value="Unplaced"/>
</dbReference>
<keyword evidence="1" id="KW-0175">Coiled coil</keyword>
<dbReference type="PANTHER" id="PTHR10164">
    <property type="entry name" value="ISLET CELL AUTOANTIGEN 1"/>
    <property type="match status" value="1"/>
</dbReference>
<dbReference type="InterPro" id="IPR010504">
    <property type="entry name" value="AH_dom"/>
</dbReference>
<organism evidence="4 5">
    <name type="scientific">Globodera rostochiensis</name>
    <name type="common">Golden nematode worm</name>
    <name type="synonym">Heterodera rostochiensis</name>
    <dbReference type="NCBI Taxonomy" id="31243"/>
    <lineage>
        <taxon>Eukaryota</taxon>
        <taxon>Metazoa</taxon>
        <taxon>Ecdysozoa</taxon>
        <taxon>Nematoda</taxon>
        <taxon>Chromadorea</taxon>
        <taxon>Rhabditida</taxon>
        <taxon>Tylenchina</taxon>
        <taxon>Tylenchomorpha</taxon>
        <taxon>Tylenchoidea</taxon>
        <taxon>Heteroderidae</taxon>
        <taxon>Heteroderinae</taxon>
        <taxon>Globodera</taxon>
    </lineage>
</organism>
<reference evidence="5" key="1">
    <citation type="submission" date="2022-11" db="UniProtKB">
        <authorList>
            <consortium name="WormBaseParasite"/>
        </authorList>
    </citation>
    <scope>IDENTIFICATION</scope>
</reference>
<dbReference type="Gene3D" id="1.20.1270.60">
    <property type="entry name" value="Arfaptin homology (AH) domain/BAR domain"/>
    <property type="match status" value="1"/>
</dbReference>
<dbReference type="PANTHER" id="PTHR10164:SF4">
    <property type="entry name" value="GH23156P"/>
    <property type="match status" value="1"/>
</dbReference>
<dbReference type="SMART" id="SM01015">
    <property type="entry name" value="Arfaptin"/>
    <property type="match status" value="1"/>
</dbReference>
<keyword evidence="4" id="KW-1185">Reference proteome</keyword>
<evidence type="ECO:0000256" key="2">
    <source>
        <dbReference type="SAM" id="MobiDB-lite"/>
    </source>
</evidence>
<dbReference type="GO" id="GO:0005794">
    <property type="term" value="C:Golgi apparatus"/>
    <property type="evidence" value="ECO:0007669"/>
    <property type="project" value="TreeGrafter"/>
</dbReference>
<dbReference type="Pfam" id="PF06456">
    <property type="entry name" value="Arfaptin"/>
    <property type="match status" value="1"/>
</dbReference>
<sequence length="533" mass="59745">MSSFYEASTSGMNWDRFTADVNDSLLSESTTLKVKQAYWSAKQLIREKLGRREDEHVVAADAELDMHLQQFRQIRDSTQTLLTLMETNQRELNDLAQLELDMAELLTDAQKDEKAHLRSVLQVTANAQANSSKQRQILLGHVIRFGNVLYDFIERAVTDCEQTVEARARLDYRGSLLWLKKSSETLDPADSSHMEDFRTVQQVVKGQKHRMDLLKEDVTLKVNVLHEARNRILADHLEEYKTALVLFHSDLAAEFCASSEQFDGLESYEIDVLKILRDPIGLAMEEQHNSELDTTSSPKRFKSPRPSSSRNRLHSESDTNDLVELEEVELGVEACDPAMERVRELLRFEDDSEDQAERGHMPVENNLLGLAQSDVQWKSPPTAAGIGLNLLKHSSSSTTELLNELQQEWGSLAGCSSSNGKQAVNIAIDEQTLKSAKPGTGRGALLEEIEDLLFESCPSSPKNNNSNLESNLDLDTLTFFESRTVTVGNNFELQQSFNDLKCAKTEKGVGAENVPKLAPPPSHAATLCIKKKD</sequence>
<dbReference type="InterPro" id="IPR024114">
    <property type="entry name" value="Islet_autoAg_Ica1/Ica1-like"/>
</dbReference>
<dbReference type="AlphaFoldDB" id="A0A914H3S3"/>
<name>A0A914H3S3_GLORO</name>
<feature type="coiled-coil region" evidence="1">
    <location>
        <begin position="88"/>
        <end position="115"/>
    </location>
</feature>
<protein>
    <submittedName>
        <fullName evidence="5">AH domain-containing protein</fullName>
    </submittedName>
</protein>
<feature type="domain" description="AH" evidence="3">
    <location>
        <begin position="59"/>
        <end position="260"/>
    </location>
</feature>
<dbReference type="SUPFAM" id="SSF103657">
    <property type="entry name" value="BAR/IMD domain-like"/>
    <property type="match status" value="1"/>
</dbReference>
<accession>A0A914H3S3</accession>
<dbReference type="InterPro" id="IPR027267">
    <property type="entry name" value="AH/BAR_dom_sf"/>
</dbReference>
<dbReference type="PROSITE" id="PS50870">
    <property type="entry name" value="AH"/>
    <property type="match status" value="1"/>
</dbReference>
<evidence type="ECO:0000259" key="3">
    <source>
        <dbReference type="PROSITE" id="PS50870"/>
    </source>
</evidence>
<evidence type="ECO:0000256" key="1">
    <source>
        <dbReference type="SAM" id="Coils"/>
    </source>
</evidence>
<feature type="region of interest" description="Disordered" evidence="2">
    <location>
        <begin position="288"/>
        <end position="322"/>
    </location>
</feature>